<organism evidence="3 4">
    <name type="scientific">Tistlia consotensis USBA 355</name>
    <dbReference type="NCBI Taxonomy" id="560819"/>
    <lineage>
        <taxon>Bacteria</taxon>
        <taxon>Pseudomonadati</taxon>
        <taxon>Pseudomonadota</taxon>
        <taxon>Alphaproteobacteria</taxon>
        <taxon>Rhodospirillales</taxon>
        <taxon>Rhodovibrionaceae</taxon>
        <taxon>Tistlia</taxon>
    </lineage>
</organism>
<dbReference type="CDD" id="cd03449">
    <property type="entry name" value="R_hydratase"/>
    <property type="match status" value="1"/>
</dbReference>
<gene>
    <name evidence="3" type="ORF">SAMN05428998_13075</name>
</gene>
<dbReference type="GO" id="GO:0004312">
    <property type="term" value="F:fatty acid synthase activity"/>
    <property type="evidence" value="ECO:0007669"/>
    <property type="project" value="InterPro"/>
</dbReference>
<dbReference type="FunFam" id="3.10.129.10:FF:000042">
    <property type="entry name" value="MaoC domain protein dehydratase"/>
    <property type="match status" value="1"/>
</dbReference>
<keyword evidence="1" id="KW-0456">Lyase</keyword>
<evidence type="ECO:0000256" key="1">
    <source>
        <dbReference type="ARBA" id="ARBA00023239"/>
    </source>
</evidence>
<proteinExistence type="predicted"/>
<dbReference type="STRING" id="560819.SAMN05428998_13075"/>
<dbReference type="PRINTS" id="PR01483">
    <property type="entry name" value="FASYNTHASE"/>
</dbReference>
<sequence>MNEGYYLEDLEIGMSASFSKTVTDADIVLFAGVSGDMNPVHLSQEFAEQTMFKGRIAHGMLSAGFISAAFGTRLPGPGCIYLSQSLRFRAPVKVGDTVTAKVTVKAMDMERRRVTFDTVCTVRDRVVVDGEALLMVASRAEATQAAE</sequence>
<dbReference type="Proteomes" id="UP000192917">
    <property type="component" value="Unassembled WGS sequence"/>
</dbReference>
<evidence type="ECO:0000313" key="4">
    <source>
        <dbReference type="Proteomes" id="UP000192917"/>
    </source>
</evidence>
<dbReference type="RefSeq" id="WP_085125644.1">
    <property type="nucleotide sequence ID" value="NZ_FWZX01000030.1"/>
</dbReference>
<dbReference type="EMBL" id="FWZX01000030">
    <property type="protein sequence ID" value="SMF71897.1"/>
    <property type="molecule type" value="Genomic_DNA"/>
</dbReference>
<protein>
    <submittedName>
        <fullName evidence="3">3-hydroxybutyryl-CoA dehydratase</fullName>
    </submittedName>
</protein>
<dbReference type="AlphaFoldDB" id="A0A1Y6CK69"/>
<evidence type="ECO:0000313" key="3">
    <source>
        <dbReference type="EMBL" id="SMF71897.1"/>
    </source>
</evidence>
<evidence type="ECO:0000259" key="2">
    <source>
        <dbReference type="Pfam" id="PF01575"/>
    </source>
</evidence>
<name>A0A1Y6CK69_9PROT</name>
<dbReference type="PANTHER" id="PTHR43437:SF3">
    <property type="entry name" value="HYDROXYACYL-THIOESTER DEHYDRATASE TYPE 2, MITOCHONDRIAL"/>
    <property type="match status" value="1"/>
</dbReference>
<dbReference type="InterPro" id="IPR002539">
    <property type="entry name" value="MaoC-like_dom"/>
</dbReference>
<dbReference type="InterPro" id="IPR029069">
    <property type="entry name" value="HotDog_dom_sf"/>
</dbReference>
<dbReference type="SUPFAM" id="SSF54637">
    <property type="entry name" value="Thioesterase/thiol ester dehydrase-isomerase"/>
    <property type="match status" value="1"/>
</dbReference>
<dbReference type="GO" id="GO:0005835">
    <property type="term" value="C:fatty acid synthase complex"/>
    <property type="evidence" value="ECO:0007669"/>
    <property type="project" value="InterPro"/>
</dbReference>
<reference evidence="3 4" key="1">
    <citation type="submission" date="2017-04" db="EMBL/GenBank/DDBJ databases">
        <authorList>
            <person name="Afonso C.L."/>
            <person name="Miller P.J."/>
            <person name="Scott M.A."/>
            <person name="Spackman E."/>
            <person name="Goraichik I."/>
            <person name="Dimitrov K.M."/>
            <person name="Suarez D.L."/>
            <person name="Swayne D.E."/>
        </authorList>
    </citation>
    <scope>NUCLEOTIDE SEQUENCE [LARGE SCALE GENOMIC DNA]</scope>
    <source>
        <strain evidence="3 4">USBA 355</strain>
    </source>
</reference>
<dbReference type="InterPro" id="IPR003965">
    <property type="entry name" value="Fatty_acid_synthase"/>
</dbReference>
<dbReference type="GO" id="GO:0006633">
    <property type="term" value="P:fatty acid biosynthetic process"/>
    <property type="evidence" value="ECO:0007669"/>
    <property type="project" value="InterPro"/>
</dbReference>
<feature type="domain" description="MaoC-like" evidence="2">
    <location>
        <begin position="18"/>
        <end position="115"/>
    </location>
</feature>
<dbReference type="PANTHER" id="PTHR43437">
    <property type="entry name" value="HYDROXYACYL-THIOESTER DEHYDRATASE TYPE 2, MITOCHONDRIAL-RELATED"/>
    <property type="match status" value="1"/>
</dbReference>
<accession>A0A1Y6CK69</accession>
<dbReference type="GO" id="GO:0019171">
    <property type="term" value="F:(3R)-hydroxyacyl-[acyl-carrier-protein] dehydratase activity"/>
    <property type="evidence" value="ECO:0007669"/>
    <property type="project" value="TreeGrafter"/>
</dbReference>
<keyword evidence="4" id="KW-1185">Reference proteome</keyword>
<dbReference type="InterPro" id="IPR050965">
    <property type="entry name" value="UPF0336/Enoyl-CoA_hydratase"/>
</dbReference>
<dbReference type="Gene3D" id="3.10.129.10">
    <property type="entry name" value="Hotdog Thioesterase"/>
    <property type="match status" value="1"/>
</dbReference>
<dbReference type="Pfam" id="PF01575">
    <property type="entry name" value="MaoC_dehydratas"/>
    <property type="match status" value="1"/>
</dbReference>